<dbReference type="KEGG" id="cbot:ATE48_02640"/>
<name>A0A1B1AEB8_9PROT</name>
<protein>
    <submittedName>
        <fullName evidence="1">Uncharacterized protein</fullName>
    </submittedName>
</protein>
<keyword evidence="2" id="KW-1185">Reference proteome</keyword>
<dbReference type="InParanoid" id="A0A1B1AEB8"/>
<dbReference type="EMBL" id="CP013244">
    <property type="protein sequence ID" value="ANP44896.1"/>
    <property type="molecule type" value="Genomic_DNA"/>
</dbReference>
<accession>A0A1B1AEB8</accession>
<evidence type="ECO:0000313" key="2">
    <source>
        <dbReference type="Proteomes" id="UP000092498"/>
    </source>
</evidence>
<reference evidence="1 2" key="1">
    <citation type="submission" date="2015-11" db="EMBL/GenBank/DDBJ databases">
        <title>Whole-Genome Sequence of Candidatus Oderbacter manganicum from the National Park Lower Oder Valley, Germany.</title>
        <authorList>
            <person name="Braun B."/>
            <person name="Liere K."/>
            <person name="Szewzyk U."/>
        </authorList>
    </citation>
    <scope>NUCLEOTIDE SEQUENCE [LARGE SCALE GENOMIC DNA]</scope>
    <source>
        <strain evidence="1 2">OTSz_A_272</strain>
    </source>
</reference>
<evidence type="ECO:0000313" key="1">
    <source>
        <dbReference type="EMBL" id="ANP44896.1"/>
    </source>
</evidence>
<gene>
    <name evidence="1" type="ORF">ATE48_02640</name>
</gene>
<dbReference type="STRING" id="1759059.ATE48_02640"/>
<dbReference type="RefSeq" id="WP_066767532.1">
    <property type="nucleotide sequence ID" value="NZ_CP013244.1"/>
</dbReference>
<organism evidence="1 2">
    <name type="scientific">Candidatus Viadribacter manganicus</name>
    <dbReference type="NCBI Taxonomy" id="1759059"/>
    <lineage>
        <taxon>Bacteria</taxon>
        <taxon>Pseudomonadati</taxon>
        <taxon>Pseudomonadota</taxon>
        <taxon>Alphaproteobacteria</taxon>
        <taxon>Hyphomonadales</taxon>
        <taxon>Hyphomonadaceae</taxon>
        <taxon>Candidatus Viadribacter</taxon>
    </lineage>
</organism>
<proteinExistence type="predicted"/>
<dbReference type="AlphaFoldDB" id="A0A1B1AEB8"/>
<sequence>MKAELDVAAFDGQRVLAEWRAGSETLQSDLSSYELGFELDDKVMFGPSAFVIVRIEDGETRRLELRRARERWCVAWRRRAQRAAVFQSRASTSVCNSGFAAFAWGRSGGAAIGGRIRVAVDRLA</sequence>
<dbReference type="Proteomes" id="UP000092498">
    <property type="component" value="Chromosome"/>
</dbReference>